<reference evidence="2 3" key="1">
    <citation type="journal article" date="2005" name="Int. J. Syst. Evol. Microbiol.">
        <title>Halobacillus yeomjeoni sp. nov., isolated from a marine solar saltern in Korea.</title>
        <authorList>
            <person name="Yoon J.H."/>
            <person name="Kang S.J."/>
            <person name="Lee C.H."/>
            <person name="Oh H.W."/>
            <person name="Oh T.K."/>
        </authorList>
    </citation>
    <scope>NUCLEOTIDE SEQUENCE [LARGE SCALE GENOMIC DNA]</scope>
    <source>
        <strain evidence="2 3">KCTC 3957</strain>
    </source>
</reference>
<evidence type="ECO:0000313" key="2">
    <source>
        <dbReference type="EMBL" id="MBH0231469.1"/>
    </source>
</evidence>
<evidence type="ECO:0000313" key="3">
    <source>
        <dbReference type="Proteomes" id="UP000614490"/>
    </source>
</evidence>
<name>A0A931HXX9_9BACI</name>
<gene>
    <name evidence="2" type="ORF">H0267_14675</name>
</gene>
<feature type="transmembrane region" description="Helical" evidence="1">
    <location>
        <begin position="45"/>
        <end position="66"/>
    </location>
</feature>
<protein>
    <submittedName>
        <fullName evidence="2">Uncharacterized protein</fullName>
    </submittedName>
</protein>
<keyword evidence="1" id="KW-0812">Transmembrane</keyword>
<feature type="transmembrane region" description="Helical" evidence="1">
    <location>
        <begin position="14"/>
        <end position="33"/>
    </location>
</feature>
<accession>A0A931HXX9</accession>
<evidence type="ECO:0000256" key="1">
    <source>
        <dbReference type="SAM" id="Phobius"/>
    </source>
</evidence>
<organism evidence="2 3">
    <name type="scientific">Halobacillus yeomjeoni</name>
    <dbReference type="NCBI Taxonomy" id="311194"/>
    <lineage>
        <taxon>Bacteria</taxon>
        <taxon>Bacillati</taxon>
        <taxon>Bacillota</taxon>
        <taxon>Bacilli</taxon>
        <taxon>Bacillales</taxon>
        <taxon>Bacillaceae</taxon>
        <taxon>Halobacillus</taxon>
    </lineage>
</organism>
<dbReference type="EMBL" id="JADZSC010000003">
    <property type="protein sequence ID" value="MBH0231469.1"/>
    <property type="molecule type" value="Genomic_DNA"/>
</dbReference>
<keyword evidence="1" id="KW-1133">Transmembrane helix</keyword>
<dbReference type="AlphaFoldDB" id="A0A931HXX9"/>
<keyword evidence="1" id="KW-0472">Membrane</keyword>
<keyword evidence="3" id="KW-1185">Reference proteome</keyword>
<proteinExistence type="predicted"/>
<dbReference type="Proteomes" id="UP000614490">
    <property type="component" value="Unassembled WGS sequence"/>
</dbReference>
<dbReference type="RefSeq" id="WP_197318092.1">
    <property type="nucleotide sequence ID" value="NZ_JADZSC010000003.1"/>
</dbReference>
<comment type="caution">
    <text evidence="2">The sequence shown here is derived from an EMBL/GenBank/DDBJ whole genome shotgun (WGS) entry which is preliminary data.</text>
</comment>
<sequence>MNSKNKSRLSEEKLHYIIAATVLISWLLYFAAYQDLYDKKKIYQGIIFISILAPLYAGCVFAFFHFNKNNK</sequence>